<evidence type="ECO:0000313" key="2">
    <source>
        <dbReference type="EMBL" id="EKE77524.1"/>
    </source>
</evidence>
<keyword evidence="3" id="KW-1185">Reference proteome</keyword>
<dbReference type="PROSITE" id="PS51257">
    <property type="entry name" value="PROKAR_LIPOPROTEIN"/>
    <property type="match status" value="1"/>
</dbReference>
<reference evidence="2 3" key="1">
    <citation type="journal article" date="2012" name="J. Bacteriol.">
        <title>Genome Sequence of Gallaecimonas xiamenensis Type Strain 3-C-1.</title>
        <authorList>
            <person name="Lai Q."/>
            <person name="Wang L."/>
            <person name="Wang W."/>
            <person name="Shao Z."/>
        </authorList>
    </citation>
    <scope>NUCLEOTIDE SEQUENCE [LARGE SCALE GENOMIC DNA]</scope>
    <source>
        <strain evidence="2 3">3-C-1</strain>
    </source>
</reference>
<comment type="caution">
    <text evidence="2">The sequence shown here is derived from an EMBL/GenBank/DDBJ whole genome shotgun (WGS) entry which is preliminary data.</text>
</comment>
<protein>
    <submittedName>
        <fullName evidence="2">Uncharacterized protein</fullName>
    </submittedName>
</protein>
<dbReference type="EMBL" id="AMRI01000002">
    <property type="protein sequence ID" value="EKE77524.1"/>
    <property type="molecule type" value="Genomic_DNA"/>
</dbReference>
<evidence type="ECO:0000313" key="3">
    <source>
        <dbReference type="Proteomes" id="UP000006755"/>
    </source>
</evidence>
<keyword evidence="1" id="KW-0732">Signal</keyword>
<feature type="signal peptide" evidence="1">
    <location>
        <begin position="1"/>
        <end position="20"/>
    </location>
</feature>
<accession>K2K3I5</accession>
<evidence type="ECO:0000256" key="1">
    <source>
        <dbReference type="SAM" id="SignalP"/>
    </source>
</evidence>
<dbReference type="RefSeq" id="WP_008482527.1">
    <property type="nucleotide sequence ID" value="NZ_AMRI01000002.1"/>
</dbReference>
<dbReference type="AlphaFoldDB" id="K2K3I5"/>
<name>K2K3I5_9GAMM</name>
<gene>
    <name evidence="2" type="ORF">B3C1_01895</name>
</gene>
<sequence length="116" mass="12769">MKLRNLLAAVLALGSSSTFAAGMSCYLDTAAYDEFTPNYCTEILWNKGSATAVFRIDNVPERFYIDWHNPKCESNATTCSAVIRVFEEYQATATLIDLTAGTVTEVSATAYFEDGR</sequence>
<feature type="chain" id="PRO_5003859685" evidence="1">
    <location>
        <begin position="21"/>
        <end position="116"/>
    </location>
</feature>
<organism evidence="2 3">
    <name type="scientific">Gallaecimonas xiamenensis 3-C-1</name>
    <dbReference type="NCBI Taxonomy" id="745411"/>
    <lineage>
        <taxon>Bacteria</taxon>
        <taxon>Pseudomonadati</taxon>
        <taxon>Pseudomonadota</taxon>
        <taxon>Gammaproteobacteria</taxon>
        <taxon>Enterobacterales</taxon>
        <taxon>Gallaecimonadaceae</taxon>
        <taxon>Gallaecimonas</taxon>
    </lineage>
</organism>
<proteinExistence type="predicted"/>
<dbReference type="Proteomes" id="UP000006755">
    <property type="component" value="Unassembled WGS sequence"/>
</dbReference>
<dbReference type="OrthoDB" id="6293209at2"/>